<proteinExistence type="predicted"/>
<reference evidence="2" key="1">
    <citation type="submission" date="2016-10" db="EMBL/GenBank/DDBJ databases">
        <authorList>
            <person name="Varghese N."/>
            <person name="Submissions S."/>
        </authorList>
    </citation>
    <scope>NUCLEOTIDE SEQUENCE [LARGE SCALE GENOMIC DNA]</scope>
    <source>
        <strain evidence="2">DSM 24767</strain>
    </source>
</reference>
<evidence type="ECO:0000313" key="1">
    <source>
        <dbReference type="EMBL" id="SDR00974.1"/>
    </source>
</evidence>
<dbReference type="EMBL" id="FNLC01000002">
    <property type="protein sequence ID" value="SDR00974.1"/>
    <property type="molecule type" value="Genomic_DNA"/>
</dbReference>
<accession>A0A1H1FJE9</accession>
<evidence type="ECO:0008006" key="3">
    <source>
        <dbReference type="Google" id="ProtNLM"/>
    </source>
</evidence>
<gene>
    <name evidence="1" type="ORF">SAMN04489842_1990</name>
</gene>
<organism evidence="1 2">
    <name type="scientific">Natronobacterium texcoconense</name>
    <dbReference type="NCBI Taxonomy" id="1095778"/>
    <lineage>
        <taxon>Archaea</taxon>
        <taxon>Methanobacteriati</taxon>
        <taxon>Methanobacteriota</taxon>
        <taxon>Stenosarchaea group</taxon>
        <taxon>Halobacteria</taxon>
        <taxon>Halobacteriales</taxon>
        <taxon>Natrialbaceae</taxon>
        <taxon>Natronobacterium</taxon>
    </lineage>
</organism>
<name>A0A1H1FJE9_NATTX</name>
<dbReference type="AlphaFoldDB" id="A0A1H1FJE9"/>
<sequence>MTGERLGDSKRSVERWDDVFEALAAEPRRRLVVSLLDEPTGRRISLPDAATLDSMTGRERRAFALALKHRHLPVLSDRGFVDWTTDPFCAQRGWRFDEVAAVVDALESNGGELPLSLLEGCPRLESDHSRE</sequence>
<protein>
    <recommendedName>
        <fullName evidence="3">Transcriptional regulator</fullName>
    </recommendedName>
</protein>
<keyword evidence="2" id="KW-1185">Reference proteome</keyword>
<dbReference type="Proteomes" id="UP000198848">
    <property type="component" value="Unassembled WGS sequence"/>
</dbReference>
<evidence type="ECO:0000313" key="2">
    <source>
        <dbReference type="Proteomes" id="UP000198848"/>
    </source>
</evidence>
<dbReference type="RefSeq" id="WP_090381004.1">
    <property type="nucleotide sequence ID" value="NZ_FNLC01000002.1"/>
</dbReference>
<dbReference type="OrthoDB" id="247722at2157"/>